<dbReference type="GO" id="GO:0043024">
    <property type="term" value="F:ribosomal small subunit binding"/>
    <property type="evidence" value="ECO:0007669"/>
    <property type="project" value="TreeGrafter"/>
</dbReference>
<accession>A0A1T4P799</accession>
<dbReference type="PROSITE" id="PS01319">
    <property type="entry name" value="RBFA"/>
    <property type="match status" value="1"/>
</dbReference>
<dbReference type="EMBL" id="FUXM01000010">
    <property type="protein sequence ID" value="SJZ87086.1"/>
    <property type="molecule type" value="Genomic_DNA"/>
</dbReference>
<dbReference type="InterPro" id="IPR000238">
    <property type="entry name" value="RbfA"/>
</dbReference>
<dbReference type="Pfam" id="PF02033">
    <property type="entry name" value="RBFA"/>
    <property type="match status" value="1"/>
</dbReference>
<name>A0A1T4P799_9FIRM</name>
<comment type="similarity">
    <text evidence="2">Belongs to the RbfA family.</text>
</comment>
<dbReference type="PANTHER" id="PTHR33515:SF1">
    <property type="entry name" value="RIBOSOME-BINDING FACTOR A, CHLOROPLASTIC-RELATED"/>
    <property type="match status" value="1"/>
</dbReference>
<comment type="subunit">
    <text evidence="2">Monomer. Binds 30S ribosomal subunits, but not 50S ribosomal subunits or 70S ribosomes.</text>
</comment>
<dbReference type="NCBIfam" id="TIGR00082">
    <property type="entry name" value="rbfA"/>
    <property type="match status" value="1"/>
</dbReference>
<reference evidence="4" key="1">
    <citation type="submission" date="2017-02" db="EMBL/GenBank/DDBJ databases">
        <authorList>
            <person name="Varghese N."/>
            <person name="Submissions S."/>
        </authorList>
    </citation>
    <scope>NUCLEOTIDE SEQUENCE [LARGE SCALE GENOMIC DNA]</scope>
    <source>
        <strain evidence="4">DSM 16521</strain>
    </source>
</reference>
<keyword evidence="2" id="KW-0963">Cytoplasm</keyword>
<comment type="subcellular location">
    <subcellularLocation>
        <location evidence="2">Cytoplasm</location>
    </subcellularLocation>
</comment>
<evidence type="ECO:0000313" key="3">
    <source>
        <dbReference type="EMBL" id="SJZ87086.1"/>
    </source>
</evidence>
<evidence type="ECO:0000256" key="2">
    <source>
        <dbReference type="HAMAP-Rule" id="MF_00003"/>
    </source>
</evidence>
<dbReference type="HAMAP" id="MF_00003">
    <property type="entry name" value="RbfA"/>
    <property type="match status" value="1"/>
</dbReference>
<protein>
    <recommendedName>
        <fullName evidence="2">Ribosome-binding factor A</fullName>
    </recommendedName>
</protein>
<dbReference type="InterPro" id="IPR020053">
    <property type="entry name" value="Ribosome-bd_factorA_CS"/>
</dbReference>
<dbReference type="GO" id="GO:0005829">
    <property type="term" value="C:cytosol"/>
    <property type="evidence" value="ECO:0007669"/>
    <property type="project" value="TreeGrafter"/>
</dbReference>
<proteinExistence type="inferred from homology"/>
<dbReference type="AlphaFoldDB" id="A0A1T4P799"/>
<dbReference type="RefSeq" id="WP_078665244.1">
    <property type="nucleotide sequence ID" value="NZ_FUXM01000010.1"/>
</dbReference>
<comment type="function">
    <text evidence="2">One of several proteins that assist in the late maturation steps of the functional core of the 30S ribosomal subunit. Associates with free 30S ribosomal subunits (but not with 30S subunits that are part of 70S ribosomes or polysomes). Required for efficient processing of 16S rRNA. May interact with the 5'-terminal helix region of 16S rRNA.</text>
</comment>
<evidence type="ECO:0000256" key="1">
    <source>
        <dbReference type="ARBA" id="ARBA00022517"/>
    </source>
</evidence>
<dbReference type="SUPFAM" id="SSF89919">
    <property type="entry name" value="Ribosome-binding factor A, RbfA"/>
    <property type="match status" value="1"/>
</dbReference>
<dbReference type="PANTHER" id="PTHR33515">
    <property type="entry name" value="RIBOSOME-BINDING FACTOR A, CHLOROPLASTIC-RELATED"/>
    <property type="match status" value="1"/>
</dbReference>
<dbReference type="InterPro" id="IPR015946">
    <property type="entry name" value="KH_dom-like_a/b"/>
</dbReference>
<dbReference type="GO" id="GO:0030490">
    <property type="term" value="P:maturation of SSU-rRNA"/>
    <property type="evidence" value="ECO:0007669"/>
    <property type="project" value="UniProtKB-UniRule"/>
</dbReference>
<keyword evidence="1 2" id="KW-0690">Ribosome biogenesis</keyword>
<dbReference type="OrthoDB" id="307788at2"/>
<dbReference type="InterPro" id="IPR023799">
    <property type="entry name" value="RbfA_dom_sf"/>
</dbReference>
<sequence length="119" mass="13608">MGGHRPQRVAEEIKKELAKILREDVKEEVLRLVTVTAVNVSSDLRYVKIYFTLLGGKGDKGAVAELLEKSSGWLRGELGRRLRLRFAPELQFVYDESIEHGARIMELLNKVNQNEESRD</sequence>
<keyword evidence="4" id="KW-1185">Reference proteome</keyword>
<dbReference type="Proteomes" id="UP000189933">
    <property type="component" value="Unassembled WGS sequence"/>
</dbReference>
<organism evidence="3 4">
    <name type="scientific">Carboxydocella sporoproducens DSM 16521</name>
    <dbReference type="NCBI Taxonomy" id="1121270"/>
    <lineage>
        <taxon>Bacteria</taxon>
        <taxon>Bacillati</taxon>
        <taxon>Bacillota</taxon>
        <taxon>Clostridia</taxon>
        <taxon>Eubacteriales</taxon>
        <taxon>Clostridiales Family XVI. Incertae Sedis</taxon>
        <taxon>Carboxydocella</taxon>
    </lineage>
</organism>
<evidence type="ECO:0000313" key="4">
    <source>
        <dbReference type="Proteomes" id="UP000189933"/>
    </source>
</evidence>
<dbReference type="Gene3D" id="3.30.300.20">
    <property type="match status" value="1"/>
</dbReference>
<gene>
    <name evidence="2" type="primary">rbfA</name>
    <name evidence="3" type="ORF">SAMN02745885_01160</name>
</gene>